<dbReference type="GO" id="GO:0004049">
    <property type="term" value="F:anthranilate synthase activity"/>
    <property type="evidence" value="ECO:0007669"/>
    <property type="project" value="UniProtKB-EC"/>
</dbReference>
<evidence type="ECO:0000259" key="4">
    <source>
        <dbReference type="Pfam" id="PF00425"/>
    </source>
</evidence>
<dbReference type="PANTHER" id="PTHR11236:SF49">
    <property type="entry name" value="ANTHRANILATE SYNTHASE COMPONENT 1"/>
    <property type="match status" value="1"/>
</dbReference>
<dbReference type="SUPFAM" id="SSF56322">
    <property type="entry name" value="ADC synthase"/>
    <property type="match status" value="1"/>
</dbReference>
<protein>
    <recommendedName>
        <fullName evidence="1">anthranilate synthase</fullName>
        <ecNumber evidence="1">4.1.3.27</ecNumber>
    </recommendedName>
</protein>
<dbReference type="InterPro" id="IPR015890">
    <property type="entry name" value="Chorismate_C"/>
</dbReference>
<dbReference type="PANTHER" id="PTHR11236">
    <property type="entry name" value="AMINOBENZOATE/ANTHRANILATE SYNTHASE"/>
    <property type="match status" value="1"/>
</dbReference>
<sequence length="287" mass="32198">MAKALLALLDNALPAGVENEQSPNCRVLRFPPVSPLLDEDARLCSLSVFDAFRLLQNLLNVPKEEREAMFFGGLFSYDLVAGFEDLPQLAAENNCPDFCFYLAETLMVIDHQKKSTRIQASLFAPNEEEKQRLTARLNDLCQQLTETAPPLPVVSVPHMHCECNQSDEEFGGVVRLLQKAIRAGEIFQVVPSRRFSLPCPSPLAAYYVLKKSNPSPYMFLCRMMISPCLARRRKVRSSMTPPAARLRSTPLPEHVHAVVVPMVHWTETSTAASNWKCVPIIKSFLNI</sequence>
<dbReference type="Pfam" id="PF00425">
    <property type="entry name" value="Chorismate_bind"/>
    <property type="match status" value="1"/>
</dbReference>
<proteinExistence type="predicted"/>
<name>A0A377D594_ECOLX</name>
<evidence type="ECO:0000256" key="2">
    <source>
        <dbReference type="ARBA" id="ARBA00023239"/>
    </source>
</evidence>
<evidence type="ECO:0000256" key="3">
    <source>
        <dbReference type="ARBA" id="ARBA00047683"/>
    </source>
</evidence>
<dbReference type="EC" id="4.1.3.27" evidence="1"/>
<dbReference type="UniPathway" id="UPA00035">
    <property type="reaction ID" value="UER00040"/>
</dbReference>
<organism evidence="6 7">
    <name type="scientific">Escherichia coli</name>
    <dbReference type="NCBI Taxonomy" id="562"/>
    <lineage>
        <taxon>Bacteria</taxon>
        <taxon>Pseudomonadati</taxon>
        <taxon>Pseudomonadota</taxon>
        <taxon>Gammaproteobacteria</taxon>
        <taxon>Enterobacterales</taxon>
        <taxon>Enterobacteriaceae</taxon>
        <taxon>Escherichia</taxon>
    </lineage>
</organism>
<accession>A0A377D594</accession>
<gene>
    <name evidence="6" type="primary">trpE_2</name>
    <name evidence="6" type="ORF">NCTC7922_01940</name>
</gene>
<dbReference type="Pfam" id="PF04715">
    <property type="entry name" value="Anth_synt_I_N"/>
    <property type="match status" value="1"/>
</dbReference>
<feature type="domain" description="Anthranilate synthase component I N-terminal" evidence="5">
    <location>
        <begin position="53"/>
        <end position="116"/>
    </location>
</feature>
<dbReference type="GO" id="GO:0000162">
    <property type="term" value="P:L-tryptophan biosynthetic process"/>
    <property type="evidence" value="ECO:0007669"/>
    <property type="project" value="UniProtKB-UniPathway"/>
</dbReference>
<evidence type="ECO:0000259" key="5">
    <source>
        <dbReference type="Pfam" id="PF04715"/>
    </source>
</evidence>
<dbReference type="Proteomes" id="UP000254174">
    <property type="component" value="Unassembled WGS sequence"/>
</dbReference>
<dbReference type="Gene3D" id="3.60.120.10">
    <property type="entry name" value="Anthranilate synthase"/>
    <property type="match status" value="1"/>
</dbReference>
<keyword evidence="2 6" id="KW-0456">Lyase</keyword>
<dbReference type="InterPro" id="IPR006805">
    <property type="entry name" value="Anth_synth_I_N"/>
</dbReference>
<evidence type="ECO:0000313" key="6">
    <source>
        <dbReference type="EMBL" id="STM15549.1"/>
    </source>
</evidence>
<dbReference type="InterPro" id="IPR019999">
    <property type="entry name" value="Anth_synth_I-like"/>
</dbReference>
<evidence type="ECO:0000313" key="7">
    <source>
        <dbReference type="Proteomes" id="UP000254174"/>
    </source>
</evidence>
<evidence type="ECO:0000256" key="1">
    <source>
        <dbReference type="ARBA" id="ARBA00012266"/>
    </source>
</evidence>
<comment type="catalytic activity">
    <reaction evidence="3">
        <text>chorismate + L-glutamine = anthranilate + pyruvate + L-glutamate + H(+)</text>
        <dbReference type="Rhea" id="RHEA:21732"/>
        <dbReference type="ChEBI" id="CHEBI:15361"/>
        <dbReference type="ChEBI" id="CHEBI:15378"/>
        <dbReference type="ChEBI" id="CHEBI:16567"/>
        <dbReference type="ChEBI" id="CHEBI:29748"/>
        <dbReference type="ChEBI" id="CHEBI:29985"/>
        <dbReference type="ChEBI" id="CHEBI:58359"/>
        <dbReference type="EC" id="4.1.3.27"/>
    </reaction>
</comment>
<dbReference type="EMBL" id="UGFC01000006">
    <property type="protein sequence ID" value="STM15549.1"/>
    <property type="molecule type" value="Genomic_DNA"/>
</dbReference>
<feature type="domain" description="Chorismate-utilising enzyme C-terminal" evidence="4">
    <location>
        <begin position="167"/>
        <end position="223"/>
    </location>
</feature>
<reference evidence="6 7" key="1">
    <citation type="submission" date="2018-06" db="EMBL/GenBank/DDBJ databases">
        <authorList>
            <consortium name="Pathogen Informatics"/>
            <person name="Doyle S."/>
        </authorList>
    </citation>
    <scope>NUCLEOTIDE SEQUENCE [LARGE SCALE GENOMIC DNA]</scope>
    <source>
        <strain evidence="6 7">NCTC7922</strain>
    </source>
</reference>
<dbReference type="InterPro" id="IPR005801">
    <property type="entry name" value="ADC_synthase"/>
</dbReference>
<dbReference type="AlphaFoldDB" id="A0A377D594"/>